<dbReference type="CDD" id="cd00291">
    <property type="entry name" value="SirA_YedF_YeeD"/>
    <property type="match status" value="1"/>
</dbReference>
<dbReference type="Gene3D" id="3.30.110.40">
    <property type="entry name" value="TusA-like domain"/>
    <property type="match status" value="1"/>
</dbReference>
<dbReference type="PROSITE" id="PS01148">
    <property type="entry name" value="UPF0033"/>
    <property type="match status" value="1"/>
</dbReference>
<dbReference type="Pfam" id="PF01206">
    <property type="entry name" value="TusA"/>
    <property type="match status" value="1"/>
</dbReference>
<feature type="domain" description="UPF0033" evidence="2">
    <location>
        <begin position="3"/>
        <end position="27"/>
    </location>
</feature>
<protein>
    <submittedName>
        <fullName evidence="3">Sulfurtransferase TusA family protein</fullName>
    </submittedName>
</protein>
<dbReference type="InterPro" id="IPR001455">
    <property type="entry name" value="TusA-like"/>
</dbReference>
<sequence length="71" mass="7773">MSINTSGLACPMPVVNTKKAIQKLQPGQVLEVIATDNTSRSDIPVLLKKLGHELLSMKEENGVITFLIRKN</sequence>
<dbReference type="InterPro" id="IPR036868">
    <property type="entry name" value="TusA-like_sf"/>
</dbReference>
<comment type="similarity">
    <text evidence="1">Belongs to the sulfur carrier protein TusA family.</text>
</comment>
<reference evidence="3" key="2">
    <citation type="submission" date="2021-08" db="EMBL/GenBank/DDBJ databases">
        <authorList>
            <person name="Dalcin Martins P."/>
        </authorList>
    </citation>
    <scope>NUCLEOTIDE SEQUENCE</scope>
    <source>
        <strain evidence="3">MAG_39</strain>
    </source>
</reference>
<dbReference type="Proteomes" id="UP000705867">
    <property type="component" value="Unassembled WGS sequence"/>
</dbReference>
<evidence type="ECO:0000313" key="3">
    <source>
        <dbReference type="EMBL" id="MBZ0157691.1"/>
    </source>
</evidence>
<comment type="caution">
    <text evidence="3">The sequence shown here is derived from an EMBL/GenBank/DDBJ whole genome shotgun (WGS) entry which is preliminary data.</text>
</comment>
<evidence type="ECO:0000313" key="4">
    <source>
        <dbReference type="Proteomes" id="UP000705867"/>
    </source>
</evidence>
<dbReference type="PANTHER" id="PTHR33279">
    <property type="entry name" value="SULFUR CARRIER PROTEIN YEDF-RELATED"/>
    <property type="match status" value="1"/>
</dbReference>
<name>A0A953J7I0_9BACT</name>
<organism evidence="3 4">
    <name type="scientific">Candidatus Nitrobium versatile</name>
    <dbReference type="NCBI Taxonomy" id="2884831"/>
    <lineage>
        <taxon>Bacteria</taxon>
        <taxon>Pseudomonadati</taxon>
        <taxon>Nitrospirota</taxon>
        <taxon>Nitrospiria</taxon>
        <taxon>Nitrospirales</taxon>
        <taxon>Nitrospiraceae</taxon>
        <taxon>Candidatus Nitrobium</taxon>
    </lineage>
</organism>
<evidence type="ECO:0000259" key="2">
    <source>
        <dbReference type="PROSITE" id="PS01148"/>
    </source>
</evidence>
<proteinExistence type="inferred from homology"/>
<dbReference type="SUPFAM" id="SSF64307">
    <property type="entry name" value="SirA-like"/>
    <property type="match status" value="1"/>
</dbReference>
<evidence type="ECO:0000256" key="1">
    <source>
        <dbReference type="ARBA" id="ARBA00008984"/>
    </source>
</evidence>
<dbReference type="EMBL" id="JAIOIV010000126">
    <property type="protein sequence ID" value="MBZ0157691.1"/>
    <property type="molecule type" value="Genomic_DNA"/>
</dbReference>
<gene>
    <name evidence="3" type="ORF">K8I29_15965</name>
</gene>
<reference evidence="3" key="1">
    <citation type="journal article" date="2021" name="bioRxiv">
        <title>Unraveling nitrogen, sulfur and carbon metabolic pathways and microbial community transcriptional responses to substrate deprivation and toxicity stresses in a bioreactor mimicking anoxic brackish coastal sediment conditions.</title>
        <authorList>
            <person name="Martins P.D."/>
            <person name="Echeveste M.J."/>
            <person name="Arshad A."/>
            <person name="Kurth J."/>
            <person name="Ouboter H."/>
            <person name="Jetten M.S.M."/>
            <person name="Welte C.U."/>
        </authorList>
    </citation>
    <scope>NUCLEOTIDE SEQUENCE</scope>
    <source>
        <strain evidence="3">MAG_39</strain>
    </source>
</reference>
<dbReference type="AlphaFoldDB" id="A0A953J7I0"/>
<dbReference type="PANTHER" id="PTHR33279:SF6">
    <property type="entry name" value="SULFUR CARRIER PROTEIN YEDF-RELATED"/>
    <property type="match status" value="1"/>
</dbReference>
<accession>A0A953J7I0</accession>